<dbReference type="Gene3D" id="3.40.50.300">
    <property type="entry name" value="P-loop containing nucleotide triphosphate hydrolases"/>
    <property type="match status" value="1"/>
</dbReference>
<comment type="cofactor">
    <cofactor evidence="10">
        <name>Zn(2+)</name>
        <dbReference type="ChEBI" id="CHEBI:29105"/>
    </cofactor>
    <text evidence="10">Binds 1 zinc ion per subunit.</text>
</comment>
<dbReference type="InterPro" id="IPR012340">
    <property type="entry name" value="NA-bd_OB-fold"/>
</dbReference>
<evidence type="ECO:0000256" key="6">
    <source>
        <dbReference type="ARBA" id="ARBA00022801"/>
    </source>
</evidence>
<evidence type="ECO:0000259" key="11">
    <source>
        <dbReference type="PROSITE" id="PS50936"/>
    </source>
</evidence>
<evidence type="ECO:0000256" key="5">
    <source>
        <dbReference type="ARBA" id="ARBA00022741"/>
    </source>
</evidence>
<keyword evidence="7 10" id="KW-0862">Zinc</keyword>
<comment type="function">
    <text evidence="10">One of several proteins that assist in the late maturation steps of the functional core of the 30S ribosomal subunit. Helps release RbfA from mature subunits. May play a role in the assembly of ribosomal proteins into the subunit. Circularly permuted GTPase that catalyzes slow GTP hydrolysis, GTPase activity is stimulated by the 30S ribosomal subunit.</text>
</comment>
<dbReference type="RefSeq" id="WP_031572820.1">
    <property type="nucleotide sequence ID" value="NZ_FNDZ01000001.1"/>
</dbReference>
<dbReference type="Pfam" id="PF16745">
    <property type="entry name" value="RsgA_N"/>
    <property type="match status" value="1"/>
</dbReference>
<evidence type="ECO:0000313" key="14">
    <source>
        <dbReference type="Proteomes" id="UP000183255"/>
    </source>
</evidence>
<feature type="binding site" evidence="10">
    <location>
        <position position="241"/>
    </location>
    <ligand>
        <name>Zn(2+)</name>
        <dbReference type="ChEBI" id="CHEBI:29105"/>
    </ligand>
</feature>
<keyword evidence="4 10" id="KW-0699">rRNA-binding</keyword>
<dbReference type="InterPro" id="IPR004881">
    <property type="entry name" value="Ribosome_biogen_GTPase_RsgA"/>
</dbReference>
<keyword evidence="1 10" id="KW-0963">Cytoplasm</keyword>
<dbReference type="GO" id="GO:0042274">
    <property type="term" value="P:ribosomal small subunit biogenesis"/>
    <property type="evidence" value="ECO:0007669"/>
    <property type="project" value="UniProtKB-UniRule"/>
</dbReference>
<dbReference type="GO" id="GO:0005525">
    <property type="term" value="F:GTP binding"/>
    <property type="evidence" value="ECO:0007669"/>
    <property type="project" value="UniProtKB-UniRule"/>
</dbReference>
<dbReference type="SUPFAM" id="SSF50249">
    <property type="entry name" value="Nucleic acid-binding proteins"/>
    <property type="match status" value="1"/>
</dbReference>
<dbReference type="GO" id="GO:0019843">
    <property type="term" value="F:rRNA binding"/>
    <property type="evidence" value="ECO:0007669"/>
    <property type="project" value="UniProtKB-KW"/>
</dbReference>
<feature type="binding site" evidence="10">
    <location>
        <begin position="110"/>
        <end position="113"/>
    </location>
    <ligand>
        <name>GTP</name>
        <dbReference type="ChEBI" id="CHEBI:37565"/>
    </ligand>
</feature>
<dbReference type="Gene3D" id="1.10.40.50">
    <property type="entry name" value="Probable gtpase engc, domain 3"/>
    <property type="match status" value="1"/>
</dbReference>
<feature type="binding site" evidence="10">
    <location>
        <position position="248"/>
    </location>
    <ligand>
        <name>Zn(2+)</name>
        <dbReference type="ChEBI" id="CHEBI:29105"/>
    </ligand>
</feature>
<organism evidence="13 14">
    <name type="scientific">Proteiniclasticum ruminis</name>
    <dbReference type="NCBI Taxonomy" id="398199"/>
    <lineage>
        <taxon>Bacteria</taxon>
        <taxon>Bacillati</taxon>
        <taxon>Bacillota</taxon>
        <taxon>Clostridia</taxon>
        <taxon>Eubacteriales</taxon>
        <taxon>Clostridiaceae</taxon>
        <taxon>Proteiniclasticum</taxon>
    </lineage>
</organism>
<dbReference type="InterPro" id="IPR031944">
    <property type="entry name" value="RsgA_N"/>
</dbReference>
<dbReference type="NCBIfam" id="TIGR00157">
    <property type="entry name" value="ribosome small subunit-dependent GTPase A"/>
    <property type="match status" value="1"/>
</dbReference>
<feature type="binding site" evidence="10">
    <location>
        <position position="246"/>
    </location>
    <ligand>
        <name>Zn(2+)</name>
        <dbReference type="ChEBI" id="CHEBI:29105"/>
    </ligand>
</feature>
<dbReference type="SUPFAM" id="SSF52540">
    <property type="entry name" value="P-loop containing nucleoside triphosphate hydrolases"/>
    <property type="match status" value="1"/>
</dbReference>
<proteinExistence type="inferred from homology"/>
<feature type="binding site" evidence="10">
    <location>
        <begin position="161"/>
        <end position="169"/>
    </location>
    <ligand>
        <name>GTP</name>
        <dbReference type="ChEBI" id="CHEBI:37565"/>
    </ligand>
</feature>
<keyword evidence="2 10" id="KW-0690">Ribosome biogenesis</keyword>
<dbReference type="EC" id="3.6.1.-" evidence="10"/>
<evidence type="ECO:0000313" key="13">
    <source>
        <dbReference type="EMBL" id="SDH89841.1"/>
    </source>
</evidence>
<feature type="binding site" evidence="10">
    <location>
        <position position="254"/>
    </location>
    <ligand>
        <name>Zn(2+)</name>
        <dbReference type="ChEBI" id="CHEBI:29105"/>
    </ligand>
</feature>
<evidence type="ECO:0000256" key="4">
    <source>
        <dbReference type="ARBA" id="ARBA00022730"/>
    </source>
</evidence>
<dbReference type="PROSITE" id="PS51721">
    <property type="entry name" value="G_CP"/>
    <property type="match status" value="1"/>
</dbReference>
<dbReference type="CDD" id="cd04466">
    <property type="entry name" value="S1_YloQ_GTPase"/>
    <property type="match status" value="1"/>
</dbReference>
<evidence type="ECO:0000256" key="9">
    <source>
        <dbReference type="ARBA" id="ARBA00023134"/>
    </source>
</evidence>
<evidence type="ECO:0000256" key="8">
    <source>
        <dbReference type="ARBA" id="ARBA00022884"/>
    </source>
</evidence>
<dbReference type="Proteomes" id="UP000183255">
    <property type="component" value="Unassembled WGS sequence"/>
</dbReference>
<keyword evidence="5 10" id="KW-0547">Nucleotide-binding</keyword>
<evidence type="ECO:0000256" key="2">
    <source>
        <dbReference type="ARBA" id="ARBA00022517"/>
    </source>
</evidence>
<keyword evidence="8 10" id="KW-0694">RNA-binding</keyword>
<dbReference type="Gene3D" id="2.40.50.140">
    <property type="entry name" value="Nucleic acid-binding proteins"/>
    <property type="match status" value="1"/>
</dbReference>
<dbReference type="PROSITE" id="PS50936">
    <property type="entry name" value="ENGC_GTPASE"/>
    <property type="match status" value="1"/>
</dbReference>
<sequence length="287" mass="32442">MEGIIIKGIAGFYYVKTEEGILECKARGIFRKNNITPMVGDRVSVVSTPEGNVVDEIHKRTSELVRPFVANVSQAYVVFALRNPDINFELLNKFIISLEKSGIEPVLVFNKSDLATENEKIQLKELFKGTGYQIHFITAKDGAGLEELLKGLKNQITVLCGPSGAGKSTLLNKLAGSEKMETGIISEKVKRGKHTTRHSELIDVEDALLVDTPGFSTMEMTMEAKELKDYFPEFHVYEGQCRFQGCNHDKEPGCRVKDEVGKTISVERYNYYVKYYNELLEENKRKW</sequence>
<evidence type="ECO:0000256" key="1">
    <source>
        <dbReference type="ARBA" id="ARBA00022490"/>
    </source>
</evidence>
<evidence type="ECO:0000259" key="12">
    <source>
        <dbReference type="PROSITE" id="PS51721"/>
    </source>
</evidence>
<dbReference type="Pfam" id="PF03193">
    <property type="entry name" value="RsgA_GTPase"/>
    <property type="match status" value="1"/>
</dbReference>
<name>A0A1G8G6D5_9CLOT</name>
<dbReference type="GO" id="GO:0005737">
    <property type="term" value="C:cytoplasm"/>
    <property type="evidence" value="ECO:0007669"/>
    <property type="project" value="UniProtKB-SubCell"/>
</dbReference>
<keyword evidence="6 10" id="KW-0378">Hydrolase</keyword>
<evidence type="ECO:0000256" key="3">
    <source>
        <dbReference type="ARBA" id="ARBA00022723"/>
    </source>
</evidence>
<comment type="subunit">
    <text evidence="10">Monomer. Associates with 30S ribosomal subunit, binds 16S rRNA.</text>
</comment>
<dbReference type="HAMAP" id="MF_01820">
    <property type="entry name" value="GTPase_RsgA"/>
    <property type="match status" value="1"/>
</dbReference>
<dbReference type="InterPro" id="IPR027417">
    <property type="entry name" value="P-loop_NTPase"/>
</dbReference>
<evidence type="ECO:0000256" key="10">
    <source>
        <dbReference type="HAMAP-Rule" id="MF_01820"/>
    </source>
</evidence>
<feature type="domain" description="CP-type G" evidence="12">
    <location>
        <begin position="61"/>
        <end position="218"/>
    </location>
</feature>
<dbReference type="PANTHER" id="PTHR32120">
    <property type="entry name" value="SMALL RIBOSOMAL SUBUNIT BIOGENESIS GTPASE RSGA"/>
    <property type="match status" value="1"/>
</dbReference>
<dbReference type="InterPro" id="IPR010914">
    <property type="entry name" value="RsgA_GTPase_dom"/>
</dbReference>
<evidence type="ECO:0000256" key="7">
    <source>
        <dbReference type="ARBA" id="ARBA00022833"/>
    </source>
</evidence>
<dbReference type="GO" id="GO:0003924">
    <property type="term" value="F:GTPase activity"/>
    <property type="evidence" value="ECO:0007669"/>
    <property type="project" value="UniProtKB-UniRule"/>
</dbReference>
<dbReference type="EMBL" id="FNDZ01000001">
    <property type="protein sequence ID" value="SDH89841.1"/>
    <property type="molecule type" value="Genomic_DNA"/>
</dbReference>
<accession>A0A1G8G6D5</accession>
<protein>
    <recommendedName>
        <fullName evidence="10">Small ribosomal subunit biogenesis GTPase RsgA</fullName>
        <ecNumber evidence="10">3.6.1.-</ecNumber>
    </recommendedName>
</protein>
<reference evidence="13 14" key="1">
    <citation type="submission" date="2016-10" db="EMBL/GenBank/DDBJ databases">
        <authorList>
            <person name="de Groot N.N."/>
        </authorList>
    </citation>
    <scope>NUCLEOTIDE SEQUENCE [LARGE SCALE GENOMIC DNA]</scope>
    <source>
        <strain evidence="13 14">CGMCC 1.5058</strain>
    </source>
</reference>
<dbReference type="AlphaFoldDB" id="A0A1G8G6D5"/>
<dbReference type="PANTHER" id="PTHR32120:SF11">
    <property type="entry name" value="SMALL RIBOSOMAL SUBUNIT BIOGENESIS GTPASE RSGA 1, MITOCHONDRIAL-RELATED"/>
    <property type="match status" value="1"/>
</dbReference>
<dbReference type="CDD" id="cd01854">
    <property type="entry name" value="YjeQ_EngC"/>
    <property type="match status" value="1"/>
</dbReference>
<keyword evidence="9 10" id="KW-0342">GTP-binding</keyword>
<feature type="domain" description="EngC GTPase" evidence="11">
    <location>
        <begin position="70"/>
        <end position="216"/>
    </location>
</feature>
<gene>
    <name evidence="10" type="primary">rsgA</name>
    <name evidence="13" type="ORF">SAMN05421804_101153</name>
</gene>
<comment type="subcellular location">
    <subcellularLocation>
        <location evidence="10">Cytoplasm</location>
    </subcellularLocation>
</comment>
<keyword evidence="3 10" id="KW-0479">Metal-binding</keyword>
<dbReference type="GO" id="GO:0046872">
    <property type="term" value="F:metal ion binding"/>
    <property type="evidence" value="ECO:0007669"/>
    <property type="project" value="UniProtKB-KW"/>
</dbReference>
<comment type="similarity">
    <text evidence="10">Belongs to the TRAFAC class YlqF/YawG GTPase family. RsgA subfamily.</text>
</comment>
<dbReference type="InterPro" id="IPR030378">
    <property type="entry name" value="G_CP_dom"/>
</dbReference>